<keyword evidence="3" id="KW-1185">Reference proteome</keyword>
<feature type="chain" id="PRO_5011793243" evidence="1">
    <location>
        <begin position="23"/>
        <end position="693"/>
    </location>
</feature>
<dbReference type="Gene3D" id="2.60.40.10">
    <property type="entry name" value="Immunoglobulins"/>
    <property type="match status" value="3"/>
</dbReference>
<evidence type="ECO:0000256" key="1">
    <source>
        <dbReference type="SAM" id="SignalP"/>
    </source>
</evidence>
<accession>A0A1G9N8N1</accession>
<name>A0A1G9N8N1_9BACT</name>
<organism evidence="2 3">
    <name type="scientific">Siphonobacter aquaeclarae</name>
    <dbReference type="NCBI Taxonomy" id="563176"/>
    <lineage>
        <taxon>Bacteria</taxon>
        <taxon>Pseudomonadati</taxon>
        <taxon>Bacteroidota</taxon>
        <taxon>Cytophagia</taxon>
        <taxon>Cytophagales</taxon>
        <taxon>Cytophagaceae</taxon>
        <taxon>Siphonobacter</taxon>
    </lineage>
</organism>
<evidence type="ECO:0000313" key="3">
    <source>
        <dbReference type="Proteomes" id="UP000198901"/>
    </source>
</evidence>
<dbReference type="RefSeq" id="WP_176785502.1">
    <property type="nucleotide sequence ID" value="NZ_FNGS01000003.1"/>
</dbReference>
<dbReference type="AlphaFoldDB" id="A0A1G9N8N1"/>
<feature type="signal peptide" evidence="1">
    <location>
        <begin position="1"/>
        <end position="22"/>
    </location>
</feature>
<dbReference type="InterPro" id="IPR013783">
    <property type="entry name" value="Ig-like_fold"/>
</dbReference>
<protein>
    <submittedName>
        <fullName evidence="2">Por secretion system C-terminal sorting domain-containing protein</fullName>
    </submittedName>
</protein>
<dbReference type="Proteomes" id="UP000198901">
    <property type="component" value="Unassembled WGS sequence"/>
</dbReference>
<sequence>MKKSLLIVLSAIWVLGTGPAAASTDPVADCTLKVTATSSIGNVLCPSGSTVLTANPTGGTGTAAYTWKKGSQMVGSAKTYEATTAGSYTVTVKQGGCTATSDSLKLTVGTIPVIGAIRGDTLICANKDIVLTTSATNGTAPYTYEWKREGVVLPGLTANSITISLAGNYSVSVKDAKGCVSASQATFTVGAPKLFITTQGRGQLCSGDNLGVKLIVFSMEGFVADSYSWKKDGKAVGTGPAFQATSTGTYTLEITDTKGCVAVSGNSAKVEQATSPVANAGPGATLTGTETYNLANVTTAKSGTTPYTYAWTTDPAIGKTYSEAQPQIGPFKASTAVTLTVTDAKGCTATNTAQVVYNPCKISVAVSGSEYFCEGIKATLTATVKDTLGKVTYKWSSGETTRGVNFTTAGNYSVTVTDTKGCSVTQSIAVEQKGTPTVQINGDNYYCRGGGALLKATASGGQAPLRYQWRKGTAAISGGTASQYNVSAEGSYSVVVKDTLGCTKESASVTITERGTDITATLTAAGKTFVQEPDTVVLNASTGTNYAYVWTRNGQVISGATKARYVARSSAATGSYVVIIVKEGCSVPSPSVQVTIESPTAVEPSSPEVITKVYPNPSSGRAVLELTLPNPSAATLVLQGLNGTRLDTQQKAPAKSHRFEVDLTTSPDGLYLWRIDTGNGWVRGKLLKTSTGY</sequence>
<gene>
    <name evidence="2" type="ORF">SAMN04488090_1907</name>
</gene>
<dbReference type="NCBIfam" id="TIGR04183">
    <property type="entry name" value="Por_Secre_tail"/>
    <property type="match status" value="1"/>
</dbReference>
<reference evidence="2 3" key="1">
    <citation type="submission" date="2016-10" db="EMBL/GenBank/DDBJ databases">
        <authorList>
            <person name="de Groot N.N."/>
        </authorList>
    </citation>
    <scope>NUCLEOTIDE SEQUENCE [LARGE SCALE GENOMIC DNA]</scope>
    <source>
        <strain evidence="2 3">DSM 21668</strain>
    </source>
</reference>
<dbReference type="SUPFAM" id="SSF48726">
    <property type="entry name" value="Immunoglobulin"/>
    <property type="match status" value="1"/>
</dbReference>
<dbReference type="InterPro" id="IPR036179">
    <property type="entry name" value="Ig-like_dom_sf"/>
</dbReference>
<proteinExistence type="predicted"/>
<dbReference type="EMBL" id="FNGS01000003">
    <property type="protein sequence ID" value="SDL82753.1"/>
    <property type="molecule type" value="Genomic_DNA"/>
</dbReference>
<keyword evidence="1" id="KW-0732">Signal</keyword>
<evidence type="ECO:0000313" key="2">
    <source>
        <dbReference type="EMBL" id="SDL82753.1"/>
    </source>
</evidence>
<dbReference type="InterPro" id="IPR026444">
    <property type="entry name" value="Secre_tail"/>
</dbReference>
<dbReference type="STRING" id="563176.SAMN04488090_1907"/>
<dbReference type="CDD" id="cd00146">
    <property type="entry name" value="PKD"/>
    <property type="match status" value="1"/>
</dbReference>